<dbReference type="InterPro" id="IPR023631">
    <property type="entry name" value="Amidase_dom"/>
</dbReference>
<evidence type="ECO:0000313" key="3">
    <source>
        <dbReference type="EMBL" id="SFN77772.1"/>
    </source>
</evidence>
<dbReference type="RefSeq" id="WP_090711095.1">
    <property type="nucleotide sequence ID" value="NZ_FOVM01000005.1"/>
</dbReference>
<accession>A0A1I5BSY3</accession>
<dbReference type="EMBL" id="FOVM01000005">
    <property type="protein sequence ID" value="SFN77772.1"/>
    <property type="molecule type" value="Genomic_DNA"/>
</dbReference>
<proteinExistence type="inferred from homology"/>
<dbReference type="SUPFAM" id="SSF75304">
    <property type="entry name" value="Amidase signature (AS) enzymes"/>
    <property type="match status" value="1"/>
</dbReference>
<protein>
    <submittedName>
        <fullName evidence="3">Amidase</fullName>
    </submittedName>
</protein>
<gene>
    <name evidence="3" type="ORF">SAMN05216219_2078</name>
</gene>
<dbReference type="GO" id="GO:0003824">
    <property type="term" value="F:catalytic activity"/>
    <property type="evidence" value="ECO:0007669"/>
    <property type="project" value="InterPro"/>
</dbReference>
<dbReference type="InterPro" id="IPR020556">
    <property type="entry name" value="Amidase_CS"/>
</dbReference>
<dbReference type="PROSITE" id="PS00571">
    <property type="entry name" value="AMIDASES"/>
    <property type="match status" value="1"/>
</dbReference>
<dbReference type="Proteomes" id="UP000198867">
    <property type="component" value="Unassembled WGS sequence"/>
</dbReference>
<evidence type="ECO:0000313" key="4">
    <source>
        <dbReference type="Proteomes" id="UP000198867"/>
    </source>
</evidence>
<dbReference type="Pfam" id="PF01425">
    <property type="entry name" value="Amidase"/>
    <property type="match status" value="1"/>
</dbReference>
<feature type="domain" description="Amidase" evidence="2">
    <location>
        <begin position="25"/>
        <end position="455"/>
    </location>
</feature>
<dbReference type="InterPro" id="IPR036928">
    <property type="entry name" value="AS_sf"/>
</dbReference>
<evidence type="ECO:0000256" key="1">
    <source>
        <dbReference type="ARBA" id="ARBA00009199"/>
    </source>
</evidence>
<dbReference type="InterPro" id="IPR000120">
    <property type="entry name" value="Amidase"/>
</dbReference>
<dbReference type="PANTHER" id="PTHR11895">
    <property type="entry name" value="TRANSAMIDASE"/>
    <property type="match status" value="1"/>
</dbReference>
<dbReference type="OrthoDB" id="5175573at2"/>
<evidence type="ECO:0000259" key="2">
    <source>
        <dbReference type="Pfam" id="PF01425"/>
    </source>
</evidence>
<reference evidence="4" key="1">
    <citation type="submission" date="2016-10" db="EMBL/GenBank/DDBJ databases">
        <authorList>
            <person name="Varghese N."/>
            <person name="Submissions S."/>
        </authorList>
    </citation>
    <scope>NUCLEOTIDE SEQUENCE [LARGE SCALE GENOMIC DNA]</scope>
    <source>
        <strain evidence="4">CGMCC 1.11101</strain>
    </source>
</reference>
<keyword evidence="4" id="KW-1185">Reference proteome</keyword>
<dbReference type="STRING" id="995034.SAMN05216219_2078"/>
<dbReference type="Gene3D" id="3.90.1300.10">
    <property type="entry name" value="Amidase signature (AS) domain"/>
    <property type="match status" value="1"/>
</dbReference>
<dbReference type="AlphaFoldDB" id="A0A1I5BSY3"/>
<sequence length="477" mass="50564">MTELHELSALDQWLALQRGEVSPAELTAHYLERIEMLDPQLGAFVTVTVDAATRRAQDLERIVPRTTALWGLPIADKDLTMRRGVATGYGSRAFAGTISPRSEEIVEVLDGAGAISLGKTNTPEFGMHGYTESLVAPPARNPWDLALGAGGSSGGAAGAVSARLLPFAPGSDGGGSIRIPAAACGLVGIKPSRGLVPAGSGIESIGGLAVKGPIARSVTDAALLLDAMIGRRNGRIDHHFALRAPDDNDGDLLGAAVRGEGRFSIGVLGNSPFEDGMEIRVDPEASAAVSVALAHLGAMGHGIEDVRLEHDGVYADAFRRLWHISAASIPVDDDRLSLLEPVTRHLVQSGRELSARDMAETLAVLTAFERSVLEQFSRFDVVLTPTLGQTPRPIGWFDDEDAEHNFIQQCQYSPFTSFVNVAGLPAITLPVAETVDGLPMGVQLIGRPGGESTLLSIGSQLERRIRWQLRTPPIAAR</sequence>
<comment type="similarity">
    <text evidence="1">Belongs to the amidase family.</text>
</comment>
<dbReference type="PANTHER" id="PTHR11895:SF7">
    <property type="entry name" value="GLUTAMYL-TRNA(GLN) AMIDOTRANSFERASE SUBUNIT A, MITOCHONDRIAL"/>
    <property type="match status" value="1"/>
</dbReference>
<organism evidence="3 4">
    <name type="scientific">Mycetocola miduiensis</name>
    <dbReference type="NCBI Taxonomy" id="995034"/>
    <lineage>
        <taxon>Bacteria</taxon>
        <taxon>Bacillati</taxon>
        <taxon>Actinomycetota</taxon>
        <taxon>Actinomycetes</taxon>
        <taxon>Micrococcales</taxon>
        <taxon>Microbacteriaceae</taxon>
        <taxon>Mycetocola</taxon>
    </lineage>
</organism>
<name>A0A1I5BSY3_9MICO</name>